<evidence type="ECO:0000313" key="1">
    <source>
        <dbReference type="EMBL" id="JAE31360.1"/>
    </source>
</evidence>
<protein>
    <submittedName>
        <fullName evidence="1">Uncharacterized protein</fullName>
    </submittedName>
</protein>
<accession>A0A0A9H2A8</accession>
<sequence>MPKSLKQLTTASWMSSPSVSSVLTVDRSSPGLAAQ</sequence>
<name>A0A0A9H2A8_ARUDO</name>
<organism evidence="1">
    <name type="scientific">Arundo donax</name>
    <name type="common">Giant reed</name>
    <name type="synonym">Donax arundinaceus</name>
    <dbReference type="NCBI Taxonomy" id="35708"/>
    <lineage>
        <taxon>Eukaryota</taxon>
        <taxon>Viridiplantae</taxon>
        <taxon>Streptophyta</taxon>
        <taxon>Embryophyta</taxon>
        <taxon>Tracheophyta</taxon>
        <taxon>Spermatophyta</taxon>
        <taxon>Magnoliopsida</taxon>
        <taxon>Liliopsida</taxon>
        <taxon>Poales</taxon>
        <taxon>Poaceae</taxon>
        <taxon>PACMAD clade</taxon>
        <taxon>Arundinoideae</taxon>
        <taxon>Arundineae</taxon>
        <taxon>Arundo</taxon>
    </lineage>
</organism>
<reference evidence="1" key="2">
    <citation type="journal article" date="2015" name="Data Brief">
        <title>Shoot transcriptome of the giant reed, Arundo donax.</title>
        <authorList>
            <person name="Barrero R.A."/>
            <person name="Guerrero F.D."/>
            <person name="Moolhuijzen P."/>
            <person name="Goolsby J.A."/>
            <person name="Tidwell J."/>
            <person name="Bellgard S.E."/>
            <person name="Bellgard M.I."/>
        </authorList>
    </citation>
    <scope>NUCLEOTIDE SEQUENCE</scope>
    <source>
        <tissue evidence="1">Shoot tissue taken approximately 20 cm above the soil surface</tissue>
    </source>
</reference>
<proteinExistence type="predicted"/>
<dbReference type="EMBL" id="GBRH01166536">
    <property type="protein sequence ID" value="JAE31360.1"/>
    <property type="molecule type" value="Transcribed_RNA"/>
</dbReference>
<reference evidence="1" key="1">
    <citation type="submission" date="2014-09" db="EMBL/GenBank/DDBJ databases">
        <authorList>
            <person name="Magalhaes I.L.F."/>
            <person name="Oliveira U."/>
            <person name="Santos F.R."/>
            <person name="Vidigal T.H.D.A."/>
            <person name="Brescovit A.D."/>
            <person name="Santos A.J."/>
        </authorList>
    </citation>
    <scope>NUCLEOTIDE SEQUENCE</scope>
    <source>
        <tissue evidence="1">Shoot tissue taken approximately 20 cm above the soil surface</tissue>
    </source>
</reference>
<dbReference type="AlphaFoldDB" id="A0A0A9H2A8"/>